<keyword evidence="8" id="KW-0472">Membrane</keyword>
<dbReference type="InterPro" id="IPR014721">
    <property type="entry name" value="Ribsml_uS5_D2-typ_fold_subgr"/>
</dbReference>
<comment type="pathway">
    <text evidence="1">Isoprenoid biosynthesis; isopentenyl diphosphate biosynthesis via mevalonate pathway; isopentenyl diphosphate from (R)-mevalonate: step 2/3.</text>
</comment>
<keyword evidence="8" id="KW-1133">Transmembrane helix</keyword>
<dbReference type="InterPro" id="IPR035102">
    <property type="entry name" value="Phosphomevalonate_kinase"/>
</dbReference>
<dbReference type="eggNOG" id="KOG4519">
    <property type="taxonomic scope" value="Eukaryota"/>
</dbReference>
<sequence>MVVVSAPGKVLLAGGYLILDRPHTGTVLALDARFFSAVEMRPPAAAALPGEVEVSVASPQFGELRHYVYSSGPAGEDASLRPAAGTAAQPPNRYVEVPLLYAITAARALAAAAAPAGSEPVPSPPPLALEVTLAADNGFYSHIAELRARGLPLTAESLASLPPLLRPAAGDNGDVAKTGLGSSATLVTSLVAALLHTLGAISLPEPGGPPAAAAQPKSHEREERELAMLHALAQVCHCAAQGKVGSGFDVCAATFGSHRYCRFSPATIQPLLGLAEGAAPPPALLLGAIGSAGRAPALDHEAEPFQLPPGVEVMMADVCCGAPTPEERRPHPSPARSTASCDSVTGAHTPSMVKSIQRWRGEDGAAKGLWSRYASQSARLQASLRRLAALHGRYVADGRAAQWLEALARLGGMAPKEWFVEASLDGCELATALNEVRNASLELRTLVRSISTASGVPVEPAAQTRLLDATMQQRGVLMALVPGAGGHDAVLALVLPSAPPPAGLLATRQRVSSLWRGWDDKGADAAAAPVCELPVKESKSVSGGHNGVRIEGAAAAALLRRAAAPLRGETALSGGRQTLVVGLAAVVAVAAVAAAALQLRKR</sequence>
<dbReference type="GO" id="GO:0005524">
    <property type="term" value="F:ATP binding"/>
    <property type="evidence" value="ECO:0007669"/>
    <property type="project" value="UniProtKB-KW"/>
</dbReference>
<dbReference type="PaxDb" id="2903-EOD13800"/>
<reference evidence="10" key="1">
    <citation type="journal article" date="2013" name="Nature">
        <title>Pan genome of the phytoplankton Emiliania underpins its global distribution.</title>
        <authorList>
            <person name="Read B.A."/>
            <person name="Kegel J."/>
            <person name="Klute M.J."/>
            <person name="Kuo A."/>
            <person name="Lefebvre S.C."/>
            <person name="Maumus F."/>
            <person name="Mayer C."/>
            <person name="Miller J."/>
            <person name="Monier A."/>
            <person name="Salamov A."/>
            <person name="Young J."/>
            <person name="Aguilar M."/>
            <person name="Claverie J.M."/>
            <person name="Frickenhaus S."/>
            <person name="Gonzalez K."/>
            <person name="Herman E.K."/>
            <person name="Lin Y.C."/>
            <person name="Napier J."/>
            <person name="Ogata H."/>
            <person name="Sarno A.F."/>
            <person name="Shmutz J."/>
            <person name="Schroeder D."/>
            <person name="de Vargas C."/>
            <person name="Verret F."/>
            <person name="von Dassow P."/>
            <person name="Valentin K."/>
            <person name="Van de Peer Y."/>
            <person name="Wheeler G."/>
            <person name="Dacks J.B."/>
            <person name="Delwiche C.F."/>
            <person name="Dyhrman S.T."/>
            <person name="Glockner G."/>
            <person name="John U."/>
            <person name="Richards T."/>
            <person name="Worden A.Z."/>
            <person name="Zhang X."/>
            <person name="Grigoriev I.V."/>
            <person name="Allen A.E."/>
            <person name="Bidle K."/>
            <person name="Borodovsky M."/>
            <person name="Bowler C."/>
            <person name="Brownlee C."/>
            <person name="Cock J.M."/>
            <person name="Elias M."/>
            <person name="Gladyshev V.N."/>
            <person name="Groth M."/>
            <person name="Guda C."/>
            <person name="Hadaegh A."/>
            <person name="Iglesias-Rodriguez M.D."/>
            <person name="Jenkins J."/>
            <person name="Jones B.M."/>
            <person name="Lawson T."/>
            <person name="Leese F."/>
            <person name="Lindquist E."/>
            <person name="Lobanov A."/>
            <person name="Lomsadze A."/>
            <person name="Malik S.B."/>
            <person name="Marsh M.E."/>
            <person name="Mackinder L."/>
            <person name="Mock T."/>
            <person name="Mueller-Roeber B."/>
            <person name="Pagarete A."/>
            <person name="Parker M."/>
            <person name="Probert I."/>
            <person name="Quesneville H."/>
            <person name="Raines C."/>
            <person name="Rensing S.A."/>
            <person name="Riano-Pachon D.M."/>
            <person name="Richier S."/>
            <person name="Rokitta S."/>
            <person name="Shiraiwa Y."/>
            <person name="Soanes D.M."/>
            <person name="van der Giezen M."/>
            <person name="Wahlund T.M."/>
            <person name="Williams B."/>
            <person name="Wilson W."/>
            <person name="Wolfe G."/>
            <person name="Wurch L.L."/>
        </authorList>
    </citation>
    <scope>NUCLEOTIDE SEQUENCE</scope>
</reference>
<keyword evidence="6" id="KW-0067">ATP-binding</keyword>
<dbReference type="InterPro" id="IPR020568">
    <property type="entry name" value="Ribosomal_Su5_D2-typ_SF"/>
</dbReference>
<dbReference type="GO" id="GO:0019287">
    <property type="term" value="P:isopentenyl diphosphate biosynthetic process, mevalonate pathway"/>
    <property type="evidence" value="ECO:0007669"/>
    <property type="project" value="TreeGrafter"/>
</dbReference>
<protein>
    <recommendedName>
        <fullName evidence="2">phosphomevalonate kinase</fullName>
        <ecNumber evidence="2">2.7.4.2</ecNumber>
    </recommendedName>
</protein>
<accession>A0A0D3IRB5</accession>
<feature type="transmembrane region" description="Helical" evidence="8">
    <location>
        <begin position="579"/>
        <end position="599"/>
    </location>
</feature>
<keyword evidence="8" id="KW-0812">Transmembrane</keyword>
<feature type="region of interest" description="Disordered" evidence="7">
    <location>
        <begin position="323"/>
        <end position="345"/>
    </location>
</feature>
<evidence type="ECO:0000256" key="5">
    <source>
        <dbReference type="ARBA" id="ARBA00022777"/>
    </source>
</evidence>
<dbReference type="EC" id="2.7.4.2" evidence="2"/>
<dbReference type="KEGG" id="ehx:EMIHUDRAFT_464624"/>
<keyword evidence="5" id="KW-0418">Kinase</keyword>
<organism evidence="9 10">
    <name type="scientific">Emiliania huxleyi (strain CCMP1516)</name>
    <dbReference type="NCBI Taxonomy" id="280463"/>
    <lineage>
        <taxon>Eukaryota</taxon>
        <taxon>Haptista</taxon>
        <taxon>Haptophyta</taxon>
        <taxon>Prymnesiophyceae</taxon>
        <taxon>Isochrysidales</taxon>
        <taxon>Noelaerhabdaceae</taxon>
        <taxon>Emiliania</taxon>
    </lineage>
</organism>
<dbReference type="GO" id="GO:0004631">
    <property type="term" value="F:phosphomevalonate kinase activity"/>
    <property type="evidence" value="ECO:0007669"/>
    <property type="project" value="UniProtKB-EC"/>
</dbReference>
<name>A0A0D3IRB5_EMIH1</name>
<proteinExistence type="predicted"/>
<dbReference type="RefSeq" id="XP_005766229.1">
    <property type="nucleotide sequence ID" value="XM_005766172.1"/>
</dbReference>
<evidence type="ECO:0000256" key="1">
    <source>
        <dbReference type="ARBA" id="ARBA00005017"/>
    </source>
</evidence>
<keyword evidence="10" id="KW-1185">Reference proteome</keyword>
<evidence type="ECO:0000256" key="8">
    <source>
        <dbReference type="SAM" id="Phobius"/>
    </source>
</evidence>
<dbReference type="OMA" id="NAYECII"/>
<reference evidence="9" key="2">
    <citation type="submission" date="2024-10" db="UniProtKB">
        <authorList>
            <consortium name="EnsemblProtists"/>
        </authorList>
    </citation>
    <scope>IDENTIFICATION</scope>
</reference>
<dbReference type="PANTHER" id="PTHR31814">
    <property type="match status" value="1"/>
</dbReference>
<dbReference type="GO" id="GO:0010142">
    <property type="term" value="P:farnesyl diphosphate biosynthetic process, mevalonate pathway"/>
    <property type="evidence" value="ECO:0007669"/>
    <property type="project" value="TreeGrafter"/>
</dbReference>
<keyword evidence="4" id="KW-0547">Nucleotide-binding</keyword>
<evidence type="ECO:0000256" key="4">
    <source>
        <dbReference type="ARBA" id="ARBA00022741"/>
    </source>
</evidence>
<evidence type="ECO:0000313" key="10">
    <source>
        <dbReference type="Proteomes" id="UP000013827"/>
    </source>
</evidence>
<dbReference type="HOGENOM" id="CLU_022059_1_0_1"/>
<dbReference type="SUPFAM" id="SSF54211">
    <property type="entry name" value="Ribosomal protein S5 domain 2-like"/>
    <property type="match status" value="1"/>
</dbReference>
<evidence type="ECO:0000256" key="7">
    <source>
        <dbReference type="SAM" id="MobiDB-lite"/>
    </source>
</evidence>
<dbReference type="STRING" id="2903.R1DGY9"/>
<evidence type="ECO:0000256" key="3">
    <source>
        <dbReference type="ARBA" id="ARBA00022679"/>
    </source>
</evidence>
<dbReference type="UniPathway" id="UPA00057">
    <property type="reaction ID" value="UER00099"/>
</dbReference>
<dbReference type="EnsemblProtists" id="EOD13800">
    <property type="protein sequence ID" value="EOD13800"/>
    <property type="gene ID" value="EMIHUDRAFT_464624"/>
</dbReference>
<evidence type="ECO:0000256" key="2">
    <source>
        <dbReference type="ARBA" id="ARBA00012958"/>
    </source>
</evidence>
<dbReference type="Proteomes" id="UP000013827">
    <property type="component" value="Unassembled WGS sequence"/>
</dbReference>
<dbReference type="GeneID" id="17259947"/>
<dbReference type="AlphaFoldDB" id="A0A0D3IRB5"/>
<feature type="compositionally biased region" description="Polar residues" evidence="7">
    <location>
        <begin position="335"/>
        <end position="345"/>
    </location>
</feature>
<keyword evidence="3" id="KW-0808">Transferase</keyword>
<dbReference type="GO" id="GO:0005777">
    <property type="term" value="C:peroxisome"/>
    <property type="evidence" value="ECO:0007669"/>
    <property type="project" value="TreeGrafter"/>
</dbReference>
<evidence type="ECO:0000256" key="6">
    <source>
        <dbReference type="ARBA" id="ARBA00022840"/>
    </source>
</evidence>
<evidence type="ECO:0000313" key="9">
    <source>
        <dbReference type="EnsemblProtists" id="EOD13800"/>
    </source>
</evidence>
<dbReference type="PANTHER" id="PTHR31814:SF2">
    <property type="entry name" value="PHOSPHOMEVALONATE KINASE"/>
    <property type="match status" value="1"/>
</dbReference>
<dbReference type="Gene3D" id="3.30.230.10">
    <property type="match status" value="1"/>
</dbReference>